<keyword evidence="1" id="KW-1185">Reference proteome</keyword>
<organism evidence="1 2">
    <name type="scientific">Ditylenchus dipsaci</name>
    <dbReference type="NCBI Taxonomy" id="166011"/>
    <lineage>
        <taxon>Eukaryota</taxon>
        <taxon>Metazoa</taxon>
        <taxon>Ecdysozoa</taxon>
        <taxon>Nematoda</taxon>
        <taxon>Chromadorea</taxon>
        <taxon>Rhabditida</taxon>
        <taxon>Tylenchina</taxon>
        <taxon>Tylenchomorpha</taxon>
        <taxon>Sphaerularioidea</taxon>
        <taxon>Anguinidae</taxon>
        <taxon>Anguininae</taxon>
        <taxon>Ditylenchus</taxon>
    </lineage>
</organism>
<proteinExistence type="predicted"/>
<name>A0A915D2K0_9BILA</name>
<sequence length="168" mass="19755">MLPNEVWNDIISFLSVSKCCDLVYVSRRITYHLSNRIAIALNEVEDREPFYKLQFIENADFINCAAIIERLVSSFTEEEAISILAHRNCFLLSLDTRKSIVMKVAQGRSSYGKLRFIEKSEYRHKESITYSIIDTFSGDEIRSVLCHRYKNKLSERVIYLLSYLVRFY</sequence>
<evidence type="ECO:0000313" key="1">
    <source>
        <dbReference type="Proteomes" id="UP000887574"/>
    </source>
</evidence>
<dbReference type="Proteomes" id="UP000887574">
    <property type="component" value="Unplaced"/>
</dbReference>
<protein>
    <submittedName>
        <fullName evidence="2">F-box domain-containing protein</fullName>
    </submittedName>
</protein>
<evidence type="ECO:0000313" key="2">
    <source>
        <dbReference type="WBParaSite" id="jg14757.3"/>
    </source>
</evidence>
<dbReference type="WBParaSite" id="jg14757.3">
    <property type="protein sequence ID" value="jg14757.3"/>
    <property type="gene ID" value="jg14757"/>
</dbReference>
<reference evidence="2" key="1">
    <citation type="submission" date="2022-11" db="UniProtKB">
        <authorList>
            <consortium name="WormBaseParasite"/>
        </authorList>
    </citation>
    <scope>IDENTIFICATION</scope>
</reference>
<dbReference type="AlphaFoldDB" id="A0A915D2K0"/>
<accession>A0A915D2K0</accession>